<evidence type="ECO:0000256" key="3">
    <source>
        <dbReference type="PROSITE-ProRule" id="PRU00023"/>
    </source>
</evidence>
<proteinExistence type="predicted"/>
<evidence type="ECO:0000256" key="1">
    <source>
        <dbReference type="ARBA" id="ARBA00022737"/>
    </source>
</evidence>
<dbReference type="STRING" id="65357.A0A024G1I8"/>
<dbReference type="InParanoid" id="A0A024G1I8"/>
<reference evidence="4 5" key="1">
    <citation type="submission" date="2012-05" db="EMBL/GenBank/DDBJ databases">
        <title>Recombination and specialization in a pathogen metapopulation.</title>
        <authorList>
            <person name="Gardiner A."/>
            <person name="Kemen E."/>
            <person name="Schultz-Larsen T."/>
            <person name="MacLean D."/>
            <person name="Van Oosterhout C."/>
            <person name="Jones J.D.G."/>
        </authorList>
    </citation>
    <scope>NUCLEOTIDE SEQUENCE [LARGE SCALE GENOMIC DNA]</scope>
    <source>
        <strain evidence="4 5">Ac Nc2</strain>
    </source>
</reference>
<keyword evidence="2 3" id="KW-0040">ANK repeat</keyword>
<dbReference type="Pfam" id="PF00023">
    <property type="entry name" value="Ank"/>
    <property type="match status" value="1"/>
</dbReference>
<evidence type="ECO:0000313" key="5">
    <source>
        <dbReference type="Proteomes" id="UP000053237"/>
    </source>
</evidence>
<dbReference type="AlphaFoldDB" id="A0A024G1I8"/>
<feature type="repeat" description="ANK" evidence="3">
    <location>
        <begin position="307"/>
        <end position="328"/>
    </location>
</feature>
<feature type="repeat" description="ANK" evidence="3">
    <location>
        <begin position="408"/>
        <end position="440"/>
    </location>
</feature>
<keyword evidence="1" id="KW-0677">Repeat</keyword>
<dbReference type="PANTHER" id="PTHR24173">
    <property type="entry name" value="ANKYRIN REPEAT CONTAINING"/>
    <property type="match status" value="1"/>
</dbReference>
<feature type="repeat" description="ANK" evidence="3">
    <location>
        <begin position="341"/>
        <end position="373"/>
    </location>
</feature>
<evidence type="ECO:0000256" key="2">
    <source>
        <dbReference type="ARBA" id="ARBA00023043"/>
    </source>
</evidence>
<dbReference type="EMBL" id="CAIX01000011">
    <property type="protein sequence ID" value="CCI40718.1"/>
    <property type="molecule type" value="Genomic_DNA"/>
</dbReference>
<sequence>MSRVSDVSFDAQMDNLQQFLSIIQHFFRSIPRAALQCLDLDQQCRTLAVFAAFIGFDRRLRSIAIAKSSISLRAWKVDVENNNQLITPQNSTTDENLSCADEPYRSSDPFCETAVAREIILSSHDMISRGNSSPDYSSLPMLRRIPEFDSNSDVDCSETDEECFIVEGRDSYQDEDDMLRVSLSEERPRTLSNPRPSSRSSTLCYPVRTKMAESTDDTKYSLPKLRIRPTVLHRSSTSVETFCDRILEQFEQQVLATEPERRVSYDQIGASRKWELALYTASFVGHSYAVRFILQRGVDPNSVLASNGHSSLHAASIHGHLDIVNLLLHIHNINLNLSDVVGMTPLMVAVENGRIEVVEKLLKAGADINHVSCEGKTALYLAVLNSSISLLQLLLSFQPALDVPAQSLGLTALEVGAQRGNYDICALLLAHGASVRQCNTAVDGAVSLALSHGHMELADLCICYMSDYRQYDSRAHMTPF</sequence>
<dbReference type="SMART" id="SM00248">
    <property type="entry name" value="ANK"/>
    <property type="match status" value="5"/>
</dbReference>
<dbReference type="PROSITE" id="PS50297">
    <property type="entry name" value="ANK_REP_REGION"/>
    <property type="match status" value="3"/>
</dbReference>
<keyword evidence="5" id="KW-1185">Reference proteome</keyword>
<dbReference type="PRINTS" id="PR01415">
    <property type="entry name" value="ANKYRIN"/>
</dbReference>
<dbReference type="PROSITE" id="PS50088">
    <property type="entry name" value="ANK_REPEAT"/>
    <property type="match status" value="3"/>
</dbReference>
<dbReference type="InterPro" id="IPR002110">
    <property type="entry name" value="Ankyrin_rpt"/>
</dbReference>
<dbReference type="OrthoDB" id="20872at2759"/>
<dbReference type="SUPFAM" id="SSF48403">
    <property type="entry name" value="Ankyrin repeat"/>
    <property type="match status" value="1"/>
</dbReference>
<dbReference type="Proteomes" id="UP000053237">
    <property type="component" value="Unassembled WGS sequence"/>
</dbReference>
<dbReference type="Gene3D" id="1.25.40.20">
    <property type="entry name" value="Ankyrin repeat-containing domain"/>
    <property type="match status" value="1"/>
</dbReference>
<dbReference type="Pfam" id="PF12796">
    <property type="entry name" value="Ank_2"/>
    <property type="match status" value="1"/>
</dbReference>
<accession>A0A024G1I8</accession>
<dbReference type="PANTHER" id="PTHR24173:SF74">
    <property type="entry name" value="ANKYRIN REPEAT DOMAIN-CONTAINING PROTEIN 16"/>
    <property type="match status" value="1"/>
</dbReference>
<comment type="caution">
    <text evidence="4">The sequence shown here is derived from an EMBL/GenBank/DDBJ whole genome shotgun (WGS) entry which is preliminary data.</text>
</comment>
<name>A0A024G1I8_9STRA</name>
<gene>
    <name evidence="4" type="ORF">BN9_015020</name>
</gene>
<evidence type="ECO:0000313" key="4">
    <source>
        <dbReference type="EMBL" id="CCI40718.1"/>
    </source>
</evidence>
<organism evidence="4 5">
    <name type="scientific">Albugo candida</name>
    <dbReference type="NCBI Taxonomy" id="65357"/>
    <lineage>
        <taxon>Eukaryota</taxon>
        <taxon>Sar</taxon>
        <taxon>Stramenopiles</taxon>
        <taxon>Oomycota</taxon>
        <taxon>Peronosporomycetes</taxon>
        <taxon>Albuginales</taxon>
        <taxon>Albuginaceae</taxon>
        <taxon>Albugo</taxon>
    </lineage>
</organism>
<dbReference type="InterPro" id="IPR036770">
    <property type="entry name" value="Ankyrin_rpt-contain_sf"/>
</dbReference>
<protein>
    <submittedName>
        <fullName evidence="4">Uncharacterized protein</fullName>
    </submittedName>
</protein>